<sequence>MEGKLGRLLERVGLQEPQQREGENSFDYLNRRSPGMGDRLRSSMEQAKEPHIAHELHGVTFVPVHLPGFRAIDAARAAGEPIPPITPVTEATPEAPQPGENS</sequence>
<gene>
    <name evidence="2" type="ORF">US96_C0011G0018</name>
</gene>
<dbReference type="Proteomes" id="UP000034181">
    <property type="component" value="Unassembled WGS sequence"/>
</dbReference>
<dbReference type="EMBL" id="LBUZ01000011">
    <property type="protein sequence ID" value="KKQ75420.1"/>
    <property type="molecule type" value="Genomic_DNA"/>
</dbReference>
<dbReference type="AlphaFoldDB" id="A0A0G0KIR8"/>
<proteinExistence type="predicted"/>
<evidence type="ECO:0000313" key="2">
    <source>
        <dbReference type="EMBL" id="KKQ75420.1"/>
    </source>
</evidence>
<feature type="compositionally biased region" description="Basic and acidic residues" evidence="1">
    <location>
        <begin position="1"/>
        <end position="10"/>
    </location>
</feature>
<feature type="compositionally biased region" description="Basic and acidic residues" evidence="1">
    <location>
        <begin position="38"/>
        <end position="47"/>
    </location>
</feature>
<feature type="region of interest" description="Disordered" evidence="1">
    <location>
        <begin position="80"/>
        <end position="102"/>
    </location>
</feature>
<comment type="caution">
    <text evidence="2">The sequence shown here is derived from an EMBL/GenBank/DDBJ whole genome shotgun (WGS) entry which is preliminary data.</text>
</comment>
<name>A0A0G0KIR8_9BACT</name>
<organism evidence="2 3">
    <name type="scientific">Candidatus Woesebacteria bacterium GW2011_GWB1_38_5b</name>
    <dbReference type="NCBI Taxonomy" id="1618569"/>
    <lineage>
        <taxon>Bacteria</taxon>
        <taxon>Candidatus Woeseibacteriota</taxon>
    </lineage>
</organism>
<evidence type="ECO:0000313" key="3">
    <source>
        <dbReference type="Proteomes" id="UP000034181"/>
    </source>
</evidence>
<protein>
    <submittedName>
        <fullName evidence="2">Uncharacterized protein</fullName>
    </submittedName>
</protein>
<evidence type="ECO:0000256" key="1">
    <source>
        <dbReference type="SAM" id="MobiDB-lite"/>
    </source>
</evidence>
<feature type="region of interest" description="Disordered" evidence="1">
    <location>
        <begin position="1"/>
        <end position="47"/>
    </location>
</feature>
<accession>A0A0G0KIR8</accession>
<reference evidence="2 3" key="1">
    <citation type="journal article" date="2015" name="Nature">
        <title>rRNA introns, odd ribosomes, and small enigmatic genomes across a large radiation of phyla.</title>
        <authorList>
            <person name="Brown C.T."/>
            <person name="Hug L.A."/>
            <person name="Thomas B.C."/>
            <person name="Sharon I."/>
            <person name="Castelle C.J."/>
            <person name="Singh A."/>
            <person name="Wilkins M.J."/>
            <person name="Williams K.H."/>
            <person name="Banfield J.F."/>
        </authorList>
    </citation>
    <scope>NUCLEOTIDE SEQUENCE [LARGE SCALE GENOMIC DNA]</scope>
</reference>